<feature type="domain" description="UspA" evidence="5">
    <location>
        <begin position="76"/>
        <end position="199"/>
    </location>
</feature>
<sequence>MSDPLFVLIAVVSWVVIGLLAALWLLRKGHGGPGWLLIAVVFGPILALVANERVGRRPREVARAEAARPRTGGGMRVLVGLDGSAESAAALHLAAGLLGPHTETLVAAEVLDYDTAETDTHGRIDAAMDRLKAAADRTGGRVTSCEVLAGPPAQALARFAREQGFDLVVVGRHGRGLSKRLLGNVAQELMRERDVPVLVADGHHGAAEQ</sequence>
<comment type="caution">
    <text evidence="6">The sequence shown here is derived from an EMBL/GenBank/DDBJ whole genome shotgun (WGS) entry which is preliminary data.</text>
</comment>
<dbReference type="AlphaFoldDB" id="A0A3R7J5U5"/>
<keyword evidence="4" id="KW-0472">Membrane</keyword>
<gene>
    <name evidence="6" type="ORF">SFRA_011520</name>
</gene>
<dbReference type="GO" id="GO:0005524">
    <property type="term" value="F:ATP binding"/>
    <property type="evidence" value="ECO:0007669"/>
    <property type="project" value="UniProtKB-KW"/>
</dbReference>
<feature type="transmembrane region" description="Helical" evidence="4">
    <location>
        <begin position="5"/>
        <end position="26"/>
    </location>
</feature>
<accession>A0A3R7J5U5</accession>
<dbReference type="PANTHER" id="PTHR46268:SF27">
    <property type="entry name" value="UNIVERSAL STRESS PROTEIN RV2623"/>
    <property type="match status" value="1"/>
</dbReference>
<keyword evidence="7" id="KW-1185">Reference proteome</keyword>
<evidence type="ECO:0000256" key="4">
    <source>
        <dbReference type="SAM" id="Phobius"/>
    </source>
</evidence>
<dbReference type="OrthoDB" id="6174426at2"/>
<evidence type="ECO:0000256" key="3">
    <source>
        <dbReference type="ARBA" id="ARBA00022840"/>
    </source>
</evidence>
<keyword evidence="3" id="KW-0067">ATP-binding</keyword>
<dbReference type="Gene3D" id="3.40.50.620">
    <property type="entry name" value="HUPs"/>
    <property type="match status" value="1"/>
</dbReference>
<dbReference type="InterPro" id="IPR006015">
    <property type="entry name" value="Universal_stress_UspA"/>
</dbReference>
<proteinExistence type="inferred from homology"/>
<comment type="similarity">
    <text evidence="1">Belongs to the universal stress protein A family.</text>
</comment>
<feature type="transmembrane region" description="Helical" evidence="4">
    <location>
        <begin position="32"/>
        <end position="50"/>
    </location>
</feature>
<evidence type="ECO:0000259" key="5">
    <source>
        <dbReference type="Pfam" id="PF00582"/>
    </source>
</evidence>
<evidence type="ECO:0000256" key="1">
    <source>
        <dbReference type="ARBA" id="ARBA00008791"/>
    </source>
</evidence>
<evidence type="ECO:0000313" key="6">
    <source>
        <dbReference type="EMBL" id="RKM96656.1"/>
    </source>
</evidence>
<dbReference type="InterPro" id="IPR006016">
    <property type="entry name" value="UspA"/>
</dbReference>
<dbReference type="SUPFAM" id="SSF52402">
    <property type="entry name" value="Adenine nucleotide alpha hydrolases-like"/>
    <property type="match status" value="1"/>
</dbReference>
<evidence type="ECO:0000313" key="7">
    <source>
        <dbReference type="Proteomes" id="UP000028058"/>
    </source>
</evidence>
<dbReference type="Pfam" id="PF00582">
    <property type="entry name" value="Usp"/>
    <property type="match status" value="1"/>
</dbReference>
<dbReference type="RefSeq" id="WP_043472758.1">
    <property type="nucleotide sequence ID" value="NZ_CP134822.1"/>
</dbReference>
<dbReference type="PANTHER" id="PTHR46268">
    <property type="entry name" value="STRESS RESPONSE PROTEIN NHAX"/>
    <property type="match status" value="1"/>
</dbReference>
<dbReference type="Proteomes" id="UP000028058">
    <property type="component" value="Unassembled WGS sequence"/>
</dbReference>
<name>A0A3R7J5U5_9ACTN</name>
<dbReference type="CDD" id="cd00293">
    <property type="entry name" value="USP-like"/>
    <property type="match status" value="1"/>
</dbReference>
<keyword evidence="2" id="KW-0547">Nucleotide-binding</keyword>
<dbReference type="PRINTS" id="PR01438">
    <property type="entry name" value="UNVRSLSTRESS"/>
</dbReference>
<organism evidence="6 7">
    <name type="scientific">Streptomyces xinghaiensis</name>
    <dbReference type="NCBI Taxonomy" id="1038928"/>
    <lineage>
        <taxon>Bacteria</taxon>
        <taxon>Bacillati</taxon>
        <taxon>Actinomycetota</taxon>
        <taxon>Actinomycetes</taxon>
        <taxon>Kitasatosporales</taxon>
        <taxon>Streptomycetaceae</taxon>
        <taxon>Streptomyces</taxon>
    </lineage>
</organism>
<reference evidence="6 7" key="1">
    <citation type="journal article" date="2014" name="Genome Announc.">
        <title>Draft Genome Sequence of Streptomyces fradiae ATCC 19609, a Strain Highly Sensitive to Antibiotics.</title>
        <authorList>
            <person name="Bekker O.B."/>
            <person name="Klimina K.M."/>
            <person name="Vatlin A.A."/>
            <person name="Zakharevich N.V."/>
            <person name="Kasianov A.S."/>
            <person name="Danilenko V.N."/>
        </authorList>
    </citation>
    <scope>NUCLEOTIDE SEQUENCE [LARGE SCALE GENOMIC DNA]</scope>
    <source>
        <strain evidence="6 7">ATCC 19609</strain>
    </source>
</reference>
<evidence type="ECO:0000256" key="2">
    <source>
        <dbReference type="ARBA" id="ARBA00022741"/>
    </source>
</evidence>
<keyword evidence="4" id="KW-1133">Transmembrane helix</keyword>
<protein>
    <submittedName>
        <fullName evidence="6">Universal stress protein</fullName>
    </submittedName>
</protein>
<dbReference type="InterPro" id="IPR014729">
    <property type="entry name" value="Rossmann-like_a/b/a_fold"/>
</dbReference>
<keyword evidence="4" id="KW-0812">Transmembrane</keyword>
<dbReference type="EMBL" id="JNAD02000004">
    <property type="protein sequence ID" value="RKM96656.1"/>
    <property type="molecule type" value="Genomic_DNA"/>
</dbReference>